<sequence>MNKAELITAVGEKAELSHTDATKAVEAVIDLIEAALVNGEAVKLSGFGIFEKKTRAARIGTNPSTGAKIEIAPANSVAFKPSKNLKEKLN</sequence>
<evidence type="ECO:0000256" key="2">
    <source>
        <dbReference type="ARBA" id="ARBA00023067"/>
    </source>
</evidence>
<dbReference type="PANTHER" id="PTHR33175:SF3">
    <property type="entry name" value="DNA-BINDING PROTEIN HU-BETA"/>
    <property type="match status" value="1"/>
</dbReference>
<dbReference type="GO" id="GO:0003677">
    <property type="term" value="F:DNA binding"/>
    <property type="evidence" value="ECO:0007669"/>
    <property type="project" value="UniProtKB-KW"/>
</dbReference>
<reference evidence="5" key="2">
    <citation type="journal article" date="2021" name="PeerJ">
        <title>Extensive microbial diversity within the chicken gut microbiome revealed by metagenomics and culture.</title>
        <authorList>
            <person name="Gilroy R."/>
            <person name="Ravi A."/>
            <person name="Getino M."/>
            <person name="Pursley I."/>
            <person name="Horton D.L."/>
            <person name="Alikhan N.F."/>
            <person name="Baker D."/>
            <person name="Gharbi K."/>
            <person name="Hall N."/>
            <person name="Watson M."/>
            <person name="Adriaenssens E.M."/>
            <person name="Foster-Nyarko E."/>
            <person name="Jarju S."/>
            <person name="Secka A."/>
            <person name="Antonio M."/>
            <person name="Oren A."/>
            <person name="Chaudhuri R.R."/>
            <person name="La Ragione R."/>
            <person name="Hildebrand F."/>
            <person name="Pallen M.J."/>
        </authorList>
    </citation>
    <scope>NUCLEOTIDE SEQUENCE</scope>
    <source>
        <strain evidence="5">ChiGjej1B1-22543</strain>
    </source>
</reference>
<comment type="similarity">
    <text evidence="1 4">Belongs to the bacterial histone-like protein family.</text>
</comment>
<evidence type="ECO:0000256" key="1">
    <source>
        <dbReference type="ARBA" id="ARBA00010529"/>
    </source>
</evidence>
<name>A0A9D1S1F0_9FIRM</name>
<keyword evidence="3 5" id="KW-0238">DNA-binding</keyword>
<accession>A0A9D1S1F0</accession>
<dbReference type="PRINTS" id="PR01727">
    <property type="entry name" value="DNABINDINGHU"/>
</dbReference>
<dbReference type="SMART" id="SM00411">
    <property type="entry name" value="BHL"/>
    <property type="match status" value="1"/>
</dbReference>
<comment type="caution">
    <text evidence="5">The sequence shown here is derived from an EMBL/GenBank/DDBJ whole genome shotgun (WGS) entry which is preliminary data.</text>
</comment>
<dbReference type="SUPFAM" id="SSF47729">
    <property type="entry name" value="IHF-like DNA-binding proteins"/>
    <property type="match status" value="1"/>
</dbReference>
<dbReference type="InterPro" id="IPR000119">
    <property type="entry name" value="Hist_DNA-bd"/>
</dbReference>
<dbReference type="EMBL" id="DVMV01000004">
    <property type="protein sequence ID" value="HIU44734.1"/>
    <property type="molecule type" value="Genomic_DNA"/>
</dbReference>
<dbReference type="CDD" id="cd13831">
    <property type="entry name" value="HU"/>
    <property type="match status" value="1"/>
</dbReference>
<dbReference type="InterPro" id="IPR020816">
    <property type="entry name" value="Histone-like_DNA-bd_CS"/>
</dbReference>
<proteinExistence type="inferred from homology"/>
<evidence type="ECO:0000313" key="6">
    <source>
        <dbReference type="Proteomes" id="UP000824070"/>
    </source>
</evidence>
<organism evidence="5 6">
    <name type="scientific">Candidatus Alloenteromonas pullicola</name>
    <dbReference type="NCBI Taxonomy" id="2840784"/>
    <lineage>
        <taxon>Bacteria</taxon>
        <taxon>Bacillati</taxon>
        <taxon>Bacillota</taxon>
        <taxon>Bacillota incertae sedis</taxon>
        <taxon>Candidatus Alloenteromonas</taxon>
    </lineage>
</organism>
<dbReference type="PANTHER" id="PTHR33175">
    <property type="entry name" value="DNA-BINDING PROTEIN HU"/>
    <property type="match status" value="1"/>
</dbReference>
<dbReference type="GO" id="GO:0005829">
    <property type="term" value="C:cytosol"/>
    <property type="evidence" value="ECO:0007669"/>
    <property type="project" value="TreeGrafter"/>
</dbReference>
<gene>
    <name evidence="5" type="ORF">IAC52_00325</name>
</gene>
<reference evidence="5" key="1">
    <citation type="submission" date="2020-10" db="EMBL/GenBank/DDBJ databases">
        <authorList>
            <person name="Gilroy R."/>
        </authorList>
    </citation>
    <scope>NUCLEOTIDE SEQUENCE</scope>
    <source>
        <strain evidence="5">ChiGjej1B1-22543</strain>
    </source>
</reference>
<evidence type="ECO:0000256" key="4">
    <source>
        <dbReference type="RuleBase" id="RU003939"/>
    </source>
</evidence>
<evidence type="ECO:0000256" key="3">
    <source>
        <dbReference type="ARBA" id="ARBA00023125"/>
    </source>
</evidence>
<dbReference type="Pfam" id="PF00216">
    <property type="entry name" value="Bac_DNA_binding"/>
    <property type="match status" value="1"/>
</dbReference>
<protein>
    <submittedName>
        <fullName evidence="5">HU family DNA-binding protein</fullName>
    </submittedName>
</protein>
<dbReference type="AlphaFoldDB" id="A0A9D1S1F0"/>
<dbReference type="Proteomes" id="UP000824070">
    <property type="component" value="Unassembled WGS sequence"/>
</dbReference>
<dbReference type="GO" id="GO:0030527">
    <property type="term" value="F:structural constituent of chromatin"/>
    <property type="evidence" value="ECO:0007669"/>
    <property type="project" value="InterPro"/>
</dbReference>
<evidence type="ECO:0000313" key="5">
    <source>
        <dbReference type="EMBL" id="HIU44734.1"/>
    </source>
</evidence>
<dbReference type="GO" id="GO:0030261">
    <property type="term" value="P:chromosome condensation"/>
    <property type="evidence" value="ECO:0007669"/>
    <property type="project" value="UniProtKB-KW"/>
</dbReference>
<keyword evidence="2" id="KW-0226">DNA condensation</keyword>
<dbReference type="InterPro" id="IPR010992">
    <property type="entry name" value="IHF-like_DNA-bd_dom_sf"/>
</dbReference>
<dbReference type="Gene3D" id="4.10.520.10">
    <property type="entry name" value="IHF-like DNA-binding proteins"/>
    <property type="match status" value="1"/>
</dbReference>
<dbReference type="PROSITE" id="PS00045">
    <property type="entry name" value="HISTONE_LIKE"/>
    <property type="match status" value="1"/>
</dbReference>